<feature type="signal peptide" evidence="4">
    <location>
        <begin position="1"/>
        <end position="29"/>
    </location>
</feature>
<feature type="compositionally biased region" description="Pro residues" evidence="3">
    <location>
        <begin position="455"/>
        <end position="476"/>
    </location>
</feature>
<evidence type="ECO:0000313" key="6">
    <source>
        <dbReference type="Proteomes" id="UP001652600"/>
    </source>
</evidence>
<dbReference type="Pfam" id="PF14543">
    <property type="entry name" value="TAXi_N"/>
    <property type="match status" value="1"/>
</dbReference>
<dbReference type="InterPro" id="IPR001461">
    <property type="entry name" value="Aspartic_peptidase_A1"/>
</dbReference>
<dbReference type="InterPro" id="IPR033121">
    <property type="entry name" value="PEPTIDASE_A1"/>
</dbReference>
<feature type="region of interest" description="Disordered" evidence="3">
    <location>
        <begin position="444"/>
        <end position="533"/>
    </location>
</feature>
<feature type="chain" id="PRO_5045312035" evidence="4">
    <location>
        <begin position="30"/>
        <end position="557"/>
    </location>
</feature>
<dbReference type="PROSITE" id="PS00141">
    <property type="entry name" value="ASP_PROTEASE"/>
    <property type="match status" value="2"/>
</dbReference>
<keyword evidence="2" id="KW-0378">Hydrolase</keyword>
<dbReference type="GeneID" id="103485161"/>
<dbReference type="PANTHER" id="PTHR13683">
    <property type="entry name" value="ASPARTYL PROTEASES"/>
    <property type="match status" value="1"/>
</dbReference>
<dbReference type="InterPro" id="IPR001969">
    <property type="entry name" value="Aspartic_peptidase_AS"/>
</dbReference>
<sequence length="557" mass="59220">MASTFSSGAQMLLLLSVFILAGSLRSGDAASFKFNIHHRFSDSVKEVLHSEGLPEKHTPGYYATMVHRDRLVRGRRLAATNDDTQLTFAYGNDTVFIAELGFLYYANVSVGTPSVDFLVALDTGSDLFWLPCECSSCATYLNTSNGGKFMLNHYSPNDSTTSSIVPCTSSLCGQCTSNKNICPYEINYVSANTSSIGYLVEDVLHLAADDALLKPVEAKITFGCGTVQTGIFATTAAPNGLIGLGMEKISVPSFLADQGLTSDSFSMCFGLDGYGRIDFGDTGPAGQKQTPFNTMLHQSYNVTFNEINVGGKTNNVPFTAIFDSGTSFTYLTEPTYSTISEQMDAGMKLKRFSFGPSFPFQYCYEISPSAKEIRRPQLNFTMEGGDEFVPIDIFVVIPVDETKSAACLALAKSTDIDLIGQNFMTGYRIIFNRGEMVLGWSPSDCYDNGESTPSDSPPADSPPSDSPPTDSPPSDSPPTDDTPPSGDSPPSDDSPPSGDSPPSDDSPPSSDSPPSDDSPPAPSTPGGGNGLPRIGAAARLNPLGSVFVVVLAILAVV</sequence>
<evidence type="ECO:0000256" key="3">
    <source>
        <dbReference type="SAM" id="MobiDB-lite"/>
    </source>
</evidence>
<gene>
    <name evidence="7" type="primary">LOC103485161</name>
</gene>
<keyword evidence="2" id="KW-0064">Aspartyl protease</keyword>
<feature type="domain" description="Peptidase A1" evidence="5">
    <location>
        <begin position="104"/>
        <end position="441"/>
    </location>
</feature>
<proteinExistence type="inferred from homology"/>
<dbReference type="RefSeq" id="XP_050944910.1">
    <property type="nucleotide sequence ID" value="XM_051088953.1"/>
</dbReference>
<dbReference type="InterPro" id="IPR032799">
    <property type="entry name" value="TAXi_C"/>
</dbReference>
<protein>
    <submittedName>
        <fullName evidence="7">Aspartyl protease family protein 1-like</fullName>
    </submittedName>
</protein>
<organism evidence="6 7">
    <name type="scientific">Cucumis melo</name>
    <name type="common">Muskmelon</name>
    <dbReference type="NCBI Taxonomy" id="3656"/>
    <lineage>
        <taxon>Eukaryota</taxon>
        <taxon>Viridiplantae</taxon>
        <taxon>Streptophyta</taxon>
        <taxon>Embryophyta</taxon>
        <taxon>Tracheophyta</taxon>
        <taxon>Spermatophyta</taxon>
        <taxon>Magnoliopsida</taxon>
        <taxon>eudicotyledons</taxon>
        <taxon>Gunneridae</taxon>
        <taxon>Pentapetalae</taxon>
        <taxon>rosids</taxon>
        <taxon>fabids</taxon>
        <taxon>Cucurbitales</taxon>
        <taxon>Cucurbitaceae</taxon>
        <taxon>Benincaseae</taxon>
        <taxon>Cucumis</taxon>
    </lineage>
</organism>
<evidence type="ECO:0000256" key="2">
    <source>
        <dbReference type="RuleBase" id="RU000454"/>
    </source>
</evidence>
<accession>A0ABM3L4G2</accession>
<evidence type="ECO:0000313" key="7">
    <source>
        <dbReference type="RefSeq" id="XP_050944910.1"/>
    </source>
</evidence>
<keyword evidence="6" id="KW-1185">Reference proteome</keyword>
<dbReference type="Proteomes" id="UP001652600">
    <property type="component" value="Chromosome 8"/>
</dbReference>
<dbReference type="InterPro" id="IPR032861">
    <property type="entry name" value="TAXi_N"/>
</dbReference>
<dbReference type="PRINTS" id="PR00792">
    <property type="entry name" value="PEPSIN"/>
</dbReference>
<name>A0ABM3L4G2_CUCME</name>
<feature type="compositionally biased region" description="Low complexity" evidence="3">
    <location>
        <begin position="477"/>
        <end position="515"/>
    </location>
</feature>
<dbReference type="Pfam" id="PF14541">
    <property type="entry name" value="TAXi_C"/>
    <property type="match status" value="1"/>
</dbReference>
<dbReference type="SUPFAM" id="SSF50630">
    <property type="entry name" value="Acid proteases"/>
    <property type="match status" value="1"/>
</dbReference>
<comment type="similarity">
    <text evidence="1 2">Belongs to the peptidase A1 family.</text>
</comment>
<reference evidence="7" key="1">
    <citation type="submission" date="2025-08" db="UniProtKB">
        <authorList>
            <consortium name="RefSeq"/>
        </authorList>
    </citation>
    <scope>IDENTIFICATION</scope>
    <source>
        <tissue evidence="7">Stem</tissue>
    </source>
</reference>
<dbReference type="PANTHER" id="PTHR13683:SF826">
    <property type="entry name" value="ASPARTYL PROTEASE FAMILY PROTEIN 1"/>
    <property type="match status" value="1"/>
</dbReference>
<dbReference type="Gene3D" id="2.40.70.10">
    <property type="entry name" value="Acid Proteases"/>
    <property type="match status" value="2"/>
</dbReference>
<keyword evidence="4" id="KW-0732">Signal</keyword>
<evidence type="ECO:0000256" key="1">
    <source>
        <dbReference type="ARBA" id="ARBA00007447"/>
    </source>
</evidence>
<evidence type="ECO:0000256" key="4">
    <source>
        <dbReference type="SAM" id="SignalP"/>
    </source>
</evidence>
<evidence type="ECO:0000259" key="5">
    <source>
        <dbReference type="PROSITE" id="PS51767"/>
    </source>
</evidence>
<keyword evidence="2" id="KW-0645">Protease</keyword>
<dbReference type="PROSITE" id="PS51767">
    <property type="entry name" value="PEPTIDASE_A1"/>
    <property type="match status" value="1"/>
</dbReference>
<dbReference type="InterPro" id="IPR021109">
    <property type="entry name" value="Peptidase_aspartic_dom_sf"/>
</dbReference>